<evidence type="ECO:0000256" key="7">
    <source>
        <dbReference type="ARBA" id="ARBA00022777"/>
    </source>
</evidence>
<dbReference type="GO" id="GO:0000155">
    <property type="term" value="F:phosphorelay sensor kinase activity"/>
    <property type="evidence" value="ECO:0007669"/>
    <property type="project" value="InterPro"/>
</dbReference>
<feature type="domain" description="Histidine kinase" evidence="11">
    <location>
        <begin position="354"/>
        <end position="555"/>
    </location>
</feature>
<dbReference type="SUPFAM" id="SSF55874">
    <property type="entry name" value="ATPase domain of HSP90 chaperone/DNA topoisomerase II/histidine kinase"/>
    <property type="match status" value="1"/>
</dbReference>
<evidence type="ECO:0000313" key="13">
    <source>
        <dbReference type="EMBL" id="EIM63822.1"/>
    </source>
</evidence>
<dbReference type="InterPro" id="IPR036061">
    <property type="entry name" value="CheW-like_dom_sf"/>
</dbReference>
<comment type="catalytic activity">
    <reaction evidence="1">
        <text>ATP + protein L-histidine = ADP + protein N-phospho-L-histidine.</text>
        <dbReference type="EC" id="2.7.13.3"/>
    </reaction>
</comment>
<dbReference type="eggNOG" id="COG0643">
    <property type="taxonomic scope" value="Bacteria"/>
</dbReference>
<dbReference type="PANTHER" id="PTHR43395">
    <property type="entry name" value="SENSOR HISTIDINE KINASE CHEA"/>
    <property type="match status" value="1"/>
</dbReference>
<dbReference type="SMART" id="SM00387">
    <property type="entry name" value="HATPase_c"/>
    <property type="match status" value="1"/>
</dbReference>
<dbReference type="AlphaFoldDB" id="I5B2V9"/>
<dbReference type="SUPFAM" id="SSF160246">
    <property type="entry name" value="EspE N-terminal domain-like"/>
    <property type="match status" value="1"/>
</dbReference>
<dbReference type="InterPro" id="IPR036890">
    <property type="entry name" value="HATPase_C_sf"/>
</dbReference>
<dbReference type="GO" id="GO:0005524">
    <property type="term" value="F:ATP binding"/>
    <property type="evidence" value="ECO:0007669"/>
    <property type="project" value="UniProtKB-KW"/>
</dbReference>
<dbReference type="SMART" id="SM01231">
    <property type="entry name" value="H-kinase_dim"/>
    <property type="match status" value="1"/>
</dbReference>
<evidence type="ECO:0000256" key="1">
    <source>
        <dbReference type="ARBA" id="ARBA00000085"/>
    </source>
</evidence>
<protein>
    <recommendedName>
        <fullName evidence="3">Chemotaxis protein CheA</fullName>
        <ecNumber evidence="2">2.7.13.3</ecNumber>
    </recommendedName>
</protein>
<keyword evidence="6" id="KW-0808">Transferase</keyword>
<proteinExistence type="predicted"/>
<dbReference type="InterPro" id="IPR004105">
    <property type="entry name" value="CheA-like_dim"/>
</dbReference>
<dbReference type="InterPro" id="IPR051315">
    <property type="entry name" value="Bact_Chemotaxis_CheA"/>
</dbReference>
<evidence type="ECO:0000313" key="14">
    <source>
        <dbReference type="Proteomes" id="UP000005778"/>
    </source>
</evidence>
<dbReference type="SUPFAM" id="SSF47384">
    <property type="entry name" value="Homodimeric domain of signal transducing histidine kinase"/>
    <property type="match status" value="1"/>
</dbReference>
<dbReference type="CDD" id="cd00731">
    <property type="entry name" value="CheA_reg"/>
    <property type="match status" value="1"/>
</dbReference>
<dbReference type="HOGENOM" id="CLU_000650_3_7_7"/>
<dbReference type="Pfam" id="PF02518">
    <property type="entry name" value="HATPase_c"/>
    <property type="match status" value="1"/>
</dbReference>
<comment type="function">
    <text evidence="10">Involved in the transmission of sensory signals from the chemoreceptors to the flagellar motors. CheA is autophosphorylated; it can transfer its phosphate group to either CheB or CheY.</text>
</comment>
<organism evidence="13 14">
    <name type="scientific">Desulfobacter postgatei 2ac9</name>
    <dbReference type="NCBI Taxonomy" id="879212"/>
    <lineage>
        <taxon>Bacteria</taxon>
        <taxon>Pseudomonadati</taxon>
        <taxon>Thermodesulfobacteriota</taxon>
        <taxon>Desulfobacteria</taxon>
        <taxon>Desulfobacterales</taxon>
        <taxon>Desulfobacteraceae</taxon>
        <taxon>Desulfobacter</taxon>
    </lineage>
</organism>
<keyword evidence="14" id="KW-1185">Reference proteome</keyword>
<keyword evidence="7 13" id="KW-0418">Kinase</keyword>
<gene>
    <name evidence="13" type="ORF">DespoDRAFT_01916</name>
</gene>
<keyword evidence="4" id="KW-0145">Chemotaxis</keyword>
<dbReference type="EC" id="2.7.13.3" evidence="2"/>
<dbReference type="SUPFAM" id="SSF50341">
    <property type="entry name" value="CheW-like"/>
    <property type="match status" value="1"/>
</dbReference>
<dbReference type="InterPro" id="IPR005467">
    <property type="entry name" value="His_kinase_dom"/>
</dbReference>
<dbReference type="PROSITE" id="PS50851">
    <property type="entry name" value="CHEW"/>
    <property type="match status" value="1"/>
</dbReference>
<dbReference type="Pfam" id="PF01584">
    <property type="entry name" value="CheW"/>
    <property type="match status" value="1"/>
</dbReference>
<evidence type="ECO:0000256" key="9">
    <source>
        <dbReference type="ARBA" id="ARBA00023012"/>
    </source>
</evidence>
<dbReference type="Gene3D" id="1.10.287.560">
    <property type="entry name" value="Histidine kinase CheA-like, homodimeric domain"/>
    <property type="match status" value="1"/>
</dbReference>
<keyword evidence="5" id="KW-0597">Phosphoprotein</keyword>
<evidence type="ECO:0000256" key="4">
    <source>
        <dbReference type="ARBA" id="ARBA00022500"/>
    </source>
</evidence>
<dbReference type="Gene3D" id="3.30.565.10">
    <property type="entry name" value="Histidine kinase-like ATPase, C-terminal domain"/>
    <property type="match status" value="1"/>
</dbReference>
<dbReference type="PRINTS" id="PR00344">
    <property type="entry name" value="BCTRLSENSOR"/>
</dbReference>
<evidence type="ECO:0000256" key="2">
    <source>
        <dbReference type="ARBA" id="ARBA00012438"/>
    </source>
</evidence>
<dbReference type="PANTHER" id="PTHR43395:SF10">
    <property type="entry name" value="CHEMOTAXIS PROTEIN CHEA"/>
    <property type="match status" value="1"/>
</dbReference>
<dbReference type="SMART" id="SM00260">
    <property type="entry name" value="CheW"/>
    <property type="match status" value="1"/>
</dbReference>
<dbReference type="InterPro" id="IPR037257">
    <property type="entry name" value="T2SS_E_N_sf"/>
</dbReference>
<accession>I5B2V9</accession>
<dbReference type="PROSITE" id="PS50109">
    <property type="entry name" value="HIS_KIN"/>
    <property type="match status" value="1"/>
</dbReference>
<evidence type="ECO:0000259" key="11">
    <source>
        <dbReference type="PROSITE" id="PS50109"/>
    </source>
</evidence>
<dbReference type="InterPro" id="IPR002545">
    <property type="entry name" value="CheW-lke_dom"/>
</dbReference>
<keyword evidence="8" id="KW-0547">Nucleotide-binding</keyword>
<dbReference type="Proteomes" id="UP000005778">
    <property type="component" value="Chromosome"/>
</dbReference>
<dbReference type="GO" id="GO:0005737">
    <property type="term" value="C:cytoplasm"/>
    <property type="evidence" value="ECO:0007669"/>
    <property type="project" value="InterPro"/>
</dbReference>
<dbReference type="InterPro" id="IPR036097">
    <property type="entry name" value="HisK_dim/P_sf"/>
</dbReference>
<dbReference type="STRING" id="879212.DespoDRAFT_01916"/>
<keyword evidence="8" id="KW-0067">ATP-binding</keyword>
<dbReference type="FunFam" id="3.30.565.10:FF:000016">
    <property type="entry name" value="Chemotaxis protein CheA, putative"/>
    <property type="match status" value="1"/>
</dbReference>
<dbReference type="EMBL" id="CM001488">
    <property type="protein sequence ID" value="EIM63822.1"/>
    <property type="molecule type" value="Genomic_DNA"/>
</dbReference>
<feature type="domain" description="CheW-like" evidence="12">
    <location>
        <begin position="557"/>
        <end position="692"/>
    </location>
</feature>
<evidence type="ECO:0000256" key="10">
    <source>
        <dbReference type="ARBA" id="ARBA00035100"/>
    </source>
</evidence>
<dbReference type="InterPro" id="IPR004358">
    <property type="entry name" value="Sig_transdc_His_kin-like_C"/>
</dbReference>
<dbReference type="Gene3D" id="1.20.120.160">
    <property type="entry name" value="HPT domain"/>
    <property type="match status" value="1"/>
</dbReference>
<evidence type="ECO:0000256" key="6">
    <source>
        <dbReference type="ARBA" id="ARBA00022679"/>
    </source>
</evidence>
<reference evidence="13 14" key="1">
    <citation type="submission" date="2011-09" db="EMBL/GenBank/DDBJ databases">
        <authorList>
            <consortium name="US DOE Joint Genome Institute (JGI-PGF)"/>
            <person name="Lucas S."/>
            <person name="Han J."/>
            <person name="Lapidus A."/>
            <person name="Cheng J.-F."/>
            <person name="Goodwin L."/>
            <person name="Pitluck S."/>
            <person name="Peters L."/>
            <person name="Land M.L."/>
            <person name="Hauser L."/>
            <person name="Orellana R."/>
            <person name="Lovley D."/>
            <person name="Woyke T.J."/>
        </authorList>
    </citation>
    <scope>NUCLEOTIDE SEQUENCE [LARGE SCALE GENOMIC DNA]</scope>
    <source>
        <strain evidence="13 14">2ac9</strain>
    </source>
</reference>
<name>I5B2V9_9BACT</name>
<evidence type="ECO:0000256" key="3">
    <source>
        <dbReference type="ARBA" id="ARBA00021495"/>
    </source>
</evidence>
<reference evidence="13 14" key="2">
    <citation type="submission" date="2012-02" db="EMBL/GenBank/DDBJ databases">
        <title>Improved High-Quality Draft sequence of Desulfobacter postgatei 2ac9.</title>
        <authorList>
            <consortium name="US DOE Joint Genome Institute"/>
            <person name="Lucas S."/>
            <person name="Han J."/>
            <person name="Lapidus A."/>
            <person name="Cheng J.-F."/>
            <person name="Goodwin L."/>
            <person name="Pitluck S."/>
            <person name="Peters L."/>
            <person name="Ovchinnikova G."/>
            <person name="Held B."/>
            <person name="Detter J.C."/>
            <person name="Han C."/>
            <person name="Tapia R."/>
            <person name="Land M."/>
            <person name="Hauser L."/>
            <person name="Kyrpides N."/>
            <person name="Ivanova N."/>
            <person name="Pagani I."/>
            <person name="Orellana R."/>
            <person name="Lovley D."/>
            <person name="Woyke T."/>
        </authorList>
    </citation>
    <scope>NUCLEOTIDE SEQUENCE [LARGE SCALE GENOMIC DNA]</scope>
    <source>
        <strain evidence="13 14">2ac9</strain>
    </source>
</reference>
<evidence type="ECO:0000256" key="5">
    <source>
        <dbReference type="ARBA" id="ARBA00022553"/>
    </source>
</evidence>
<dbReference type="InterPro" id="IPR037006">
    <property type="entry name" value="CheA-like_homodim_sf"/>
</dbReference>
<evidence type="ECO:0000256" key="8">
    <source>
        <dbReference type="ARBA" id="ARBA00022840"/>
    </source>
</evidence>
<dbReference type="OrthoDB" id="9803176at2"/>
<dbReference type="Gene3D" id="2.30.30.40">
    <property type="entry name" value="SH3 Domains"/>
    <property type="match status" value="1"/>
</dbReference>
<keyword evidence="9" id="KW-0902">Two-component regulatory system</keyword>
<dbReference type="Pfam" id="PF02895">
    <property type="entry name" value="H-kinase_dim"/>
    <property type="match status" value="1"/>
</dbReference>
<evidence type="ECO:0000259" key="12">
    <source>
        <dbReference type="PROSITE" id="PS50851"/>
    </source>
</evidence>
<dbReference type="CDD" id="cd16916">
    <property type="entry name" value="HATPase_CheA-like"/>
    <property type="match status" value="1"/>
</dbReference>
<dbReference type="InterPro" id="IPR036641">
    <property type="entry name" value="HPT_dom_sf"/>
</dbReference>
<sequence>MSYENIIATTERLASELILSDPAQPDSIKTLLPILKSIHAQCKAQNLLSEAAQILKVRHIVDAIIKDGPRVKSNLLSNLEMVVTDFSTKLKNMGEKESNTLFVRKRFQSDDQPQNGEYNELERKLNELSMLIAGLCPGKDPEIKEIIGNVEDLIDISANIKPSTFYDISKRCKQYMENLLDSARSGDFIINHSATDAILESVDLLKHLIDSVKQGLVSGYRQEDDHIDVDILRDKLKNIQIFLTKGEKEPLGEILVRKNNLKKHDIDQALEIQKRHPEKKIGEILIEDKKIASAQVASALMEQSAVKKRVDSQVKVSTQKLDDLVDYAGELVIAQSMLRQQTMKNSALSQTVGQLGQIVNNMQNIAISMRMIPIKATFMKMIRLVRDLSRKSGKQINLSMTGEETEIDRNMVDALYEPMVHMIRNACDHGIESIQERTANNKPPQGNIDLRAYHKGGNIVIEIEDDGKGLDRAKILKKATATGLITGDEQMTDAQVFSLILSPGFSTARQITDISGRGVGMDVVKAGIEKFRGHLNIESEKGVGSRFIITLPLTLAIIDGMLVRVDDERYVIPTIAIQKAFRPGPGEYFTVEGKGQMIKDRGRLVPLIRLNEIFKTSNDVKSVEQSLVVVVESKEERRAFLIDELLGKDEYVIKNLGGNMDDIRGIAGGAILADGKVGLILDVHGIFSIVSKK</sequence>
<dbReference type="RefSeq" id="WP_004073144.1">
    <property type="nucleotide sequence ID" value="NZ_CM001488.1"/>
</dbReference>
<dbReference type="GO" id="GO:0006935">
    <property type="term" value="P:chemotaxis"/>
    <property type="evidence" value="ECO:0007669"/>
    <property type="project" value="UniProtKB-KW"/>
</dbReference>
<dbReference type="InterPro" id="IPR003594">
    <property type="entry name" value="HATPase_dom"/>
</dbReference>